<dbReference type="Proteomes" id="UP000878956">
    <property type="component" value="Unassembled WGS sequence"/>
</dbReference>
<evidence type="ECO:0000313" key="3">
    <source>
        <dbReference type="EMBL" id="CDT79620.1"/>
    </source>
</evidence>
<reference evidence="7 8" key="3">
    <citation type="submission" date="2019-02" db="EMBL/GenBank/DDBJ databases">
        <authorList>
            <consortium name="Pathogen Informatics"/>
        </authorList>
    </citation>
    <scope>NUCLEOTIDE SEQUENCE [LARGE SCALE GENOMIC DNA]</scope>
    <source>
        <strain evidence="6 7">078GUE027</strain>
        <strain evidence="8">clo34</strain>
        <strain evidence="5">Clo34</strain>
    </source>
</reference>
<evidence type="ECO:0000313" key="6">
    <source>
        <dbReference type="EMBL" id="VFD53004.1"/>
    </source>
</evidence>
<evidence type="ECO:0000313" key="5">
    <source>
        <dbReference type="EMBL" id="VFD31047.1"/>
    </source>
</evidence>
<dbReference type="EMBL" id="LK933504">
    <property type="protein sequence ID" value="CDT79620.1"/>
    <property type="molecule type" value="Genomic_DNA"/>
</dbReference>
<organism evidence="2">
    <name type="scientific">Clostridioides difficile</name>
    <name type="common">Peptoclostridium difficile</name>
    <dbReference type="NCBI Taxonomy" id="1496"/>
    <lineage>
        <taxon>Bacteria</taxon>
        <taxon>Bacillati</taxon>
        <taxon>Bacillota</taxon>
        <taxon>Clostridia</taxon>
        <taxon>Peptostreptococcales</taxon>
        <taxon>Peptostreptococcaceae</taxon>
        <taxon>Clostridioides</taxon>
    </lineage>
</organism>
<dbReference type="AlphaFoldDB" id="A0A031WD57"/>
<dbReference type="EMBL" id="CAADAN010000004">
    <property type="protein sequence ID" value="VFD31047.1"/>
    <property type="molecule type" value="Genomic_DNA"/>
</dbReference>
<reference evidence="4" key="4">
    <citation type="submission" date="2021-06" db="EMBL/GenBank/DDBJ databases">
        <authorList>
            <consortium name="NCBI Pathogen Detection Project"/>
        </authorList>
    </citation>
    <scope>NUCLEOTIDE SEQUENCE</scope>
    <source>
        <strain evidence="4">HN1000</strain>
    </source>
</reference>
<evidence type="ECO:0000313" key="8">
    <source>
        <dbReference type="Proteomes" id="UP000411588"/>
    </source>
</evidence>
<evidence type="ECO:0000313" key="4">
    <source>
        <dbReference type="EMBL" id="HBH1542173.1"/>
    </source>
</evidence>
<accession>A0A031WD57</accession>
<name>A0A031WD57_CLODI</name>
<dbReference type="EMBL" id="LK932392">
    <property type="protein sequence ID" value="CDS86026.1"/>
    <property type="molecule type" value="Genomic_DNA"/>
</dbReference>
<evidence type="ECO:0000313" key="2">
    <source>
        <dbReference type="EMBL" id="CDS86468.1"/>
    </source>
</evidence>
<evidence type="ECO:0000313" key="1">
    <source>
        <dbReference type="EMBL" id="CDS86026.1"/>
    </source>
</evidence>
<evidence type="ECO:0000313" key="7">
    <source>
        <dbReference type="Proteomes" id="UP000346772"/>
    </source>
</evidence>
<proteinExistence type="predicted"/>
<keyword evidence="4" id="KW-0240">DNA-directed RNA polymerase</keyword>
<dbReference type="EMBL" id="DAEPXK010000013">
    <property type="protein sequence ID" value="HBH1542173.1"/>
    <property type="molecule type" value="Genomic_DNA"/>
</dbReference>
<gene>
    <name evidence="3" type="ORF">BN1095_790042</name>
    <name evidence="2" type="ORF">BN1096_560154</name>
    <name evidence="1" type="ORF">BN1097_540157</name>
    <name evidence="4" type="ORF">KRM00_001653</name>
    <name evidence="5" type="ORF">SAMEA1402399_01456</name>
    <name evidence="6" type="ORF">SAMEA1710456_00454</name>
</gene>
<reference evidence="2" key="1">
    <citation type="submission" date="2014-07" db="EMBL/GenBank/DDBJ databases">
        <authorList>
            <person name="Monot Marc"/>
        </authorList>
    </citation>
    <scope>NUCLEOTIDE SEQUENCE</scope>
    <source>
        <strain evidence="3">7032989</strain>
        <strain evidence="1">7032994</strain>
    </source>
</reference>
<dbReference type="PATRIC" id="fig|1496.1371.peg.2095"/>
<protein>
    <submittedName>
        <fullName evidence="4 5">DNA-directed RNA polymerase</fullName>
    </submittedName>
    <submittedName>
        <fullName evidence="2">Putative phage protein</fullName>
    </submittedName>
</protein>
<keyword evidence="4" id="KW-0804">Transcription</keyword>
<dbReference type="RefSeq" id="WP_003419284.1">
    <property type="nucleotide sequence ID" value="NZ_AP031492.1"/>
</dbReference>
<reference evidence="4" key="2">
    <citation type="journal article" date="2018" name="Genome Biol.">
        <title>SKESA: strategic k-mer extension for scrupulous assemblies.</title>
        <authorList>
            <person name="Souvorov A."/>
            <person name="Agarwala R."/>
            <person name="Lipman D.J."/>
        </authorList>
    </citation>
    <scope>NUCLEOTIDE SEQUENCE</scope>
    <source>
        <strain evidence="4">HN1000</strain>
    </source>
</reference>
<dbReference type="EMBL" id="CAADAT010000002">
    <property type="protein sequence ID" value="VFD53004.1"/>
    <property type="molecule type" value="Genomic_DNA"/>
</dbReference>
<sequence length="64" mass="7595">MSVIVMCSRCGKEIDKYRNKYITYYEKNTNAEIKVCINCALDLLEKTRENQELNIQEFQDTIIL</sequence>
<dbReference type="Proteomes" id="UP000346772">
    <property type="component" value="Unassembled WGS sequence"/>
</dbReference>
<dbReference type="GO" id="GO:0000428">
    <property type="term" value="C:DNA-directed RNA polymerase complex"/>
    <property type="evidence" value="ECO:0007669"/>
    <property type="project" value="UniProtKB-KW"/>
</dbReference>
<dbReference type="EMBL" id="LK932509">
    <property type="protein sequence ID" value="CDS86468.1"/>
    <property type="molecule type" value="Genomic_DNA"/>
</dbReference>
<dbReference type="Proteomes" id="UP000411588">
    <property type="component" value="Unassembled WGS sequence"/>
</dbReference>
<dbReference type="KEGG" id="pdf:CD630DERM_12401"/>